<dbReference type="Pfam" id="PF13202">
    <property type="entry name" value="EF-hand_5"/>
    <property type="match status" value="4"/>
</dbReference>
<dbReference type="EMBL" id="SMDR01000001">
    <property type="protein sequence ID" value="TNJ35618.1"/>
    <property type="molecule type" value="Genomic_DNA"/>
</dbReference>
<reference evidence="3 4" key="1">
    <citation type="submission" date="2019-03" db="EMBL/GenBank/DDBJ databases">
        <title>Arenimonas daejeonensis sp. nov., isolated from compost.</title>
        <authorList>
            <person name="Jeon C.O."/>
        </authorList>
    </citation>
    <scope>NUCLEOTIDE SEQUENCE [LARGE SCALE GENOMIC DNA]</scope>
    <source>
        <strain evidence="3 4">R29</strain>
    </source>
</reference>
<dbReference type="InterPro" id="IPR018247">
    <property type="entry name" value="EF_Hand_1_Ca_BS"/>
</dbReference>
<dbReference type="PANTHER" id="PTHR10827:SF85">
    <property type="entry name" value="CALCIUM-BINDING PROTEIN"/>
    <property type="match status" value="1"/>
</dbReference>
<dbReference type="GO" id="GO:0005509">
    <property type="term" value="F:calcium ion binding"/>
    <property type="evidence" value="ECO:0007669"/>
    <property type="project" value="InterPro"/>
</dbReference>
<dbReference type="SUPFAM" id="SSF47473">
    <property type="entry name" value="EF-hand"/>
    <property type="match status" value="1"/>
</dbReference>
<name>A0A5C4RXB7_9GAMM</name>
<evidence type="ECO:0000259" key="2">
    <source>
        <dbReference type="PROSITE" id="PS50222"/>
    </source>
</evidence>
<sequence length="292" mass="31306">MSRAQKGSLPRQRKARGTWPAGGSAGAATGSAGAAATAGSTAGAGSGAGSWRQPASAITSSRGRWARDIGGLLAWGGGMTMPQPLRPGKFGSRLNGAAWASTRVRPGRSCRHRRTSPPTTETIMFKPLFCTALVLASGFALAQSGDADREARRAEWQAKAEARFAEADTDRDGRLDRVEARAFGERFNKHFDRIDANKDGEVDKQEIAQARQHMRKGRHGMRAGMAYQRGLIKGMDDDGDGAISRAELGSKVPRWSDNFATIDSNGDGELSREELHAAKRAAREERQASREG</sequence>
<feature type="domain" description="EF-hand" evidence="2">
    <location>
        <begin position="250"/>
        <end position="285"/>
    </location>
</feature>
<dbReference type="SMART" id="SM00054">
    <property type="entry name" value="EFh"/>
    <property type="match status" value="3"/>
</dbReference>
<dbReference type="InterPro" id="IPR002048">
    <property type="entry name" value="EF_hand_dom"/>
</dbReference>
<dbReference type="PROSITE" id="PS00018">
    <property type="entry name" value="EF_HAND_1"/>
    <property type="match status" value="2"/>
</dbReference>
<proteinExistence type="predicted"/>
<accession>A0A5C4RXB7</accession>
<gene>
    <name evidence="3" type="ORF">E1B00_07685</name>
</gene>
<evidence type="ECO:0000313" key="3">
    <source>
        <dbReference type="EMBL" id="TNJ35618.1"/>
    </source>
</evidence>
<evidence type="ECO:0000256" key="1">
    <source>
        <dbReference type="SAM" id="MobiDB-lite"/>
    </source>
</evidence>
<feature type="region of interest" description="Disordered" evidence="1">
    <location>
        <begin position="1"/>
        <end position="62"/>
    </location>
</feature>
<dbReference type="PROSITE" id="PS50222">
    <property type="entry name" value="EF_HAND_2"/>
    <property type="match status" value="2"/>
</dbReference>
<keyword evidence="4" id="KW-1185">Reference proteome</keyword>
<organism evidence="3 4">
    <name type="scientific">Arenimonas terrae</name>
    <dbReference type="NCBI Taxonomy" id="2546226"/>
    <lineage>
        <taxon>Bacteria</taxon>
        <taxon>Pseudomonadati</taxon>
        <taxon>Pseudomonadota</taxon>
        <taxon>Gammaproteobacteria</taxon>
        <taxon>Lysobacterales</taxon>
        <taxon>Lysobacteraceae</taxon>
        <taxon>Arenimonas</taxon>
    </lineage>
</organism>
<protein>
    <recommendedName>
        <fullName evidence="2">EF-hand domain-containing protein</fullName>
    </recommendedName>
</protein>
<evidence type="ECO:0000313" key="4">
    <source>
        <dbReference type="Proteomes" id="UP000305760"/>
    </source>
</evidence>
<feature type="compositionally biased region" description="Low complexity" evidence="1">
    <location>
        <begin position="26"/>
        <end position="41"/>
    </location>
</feature>
<dbReference type="InterPro" id="IPR011992">
    <property type="entry name" value="EF-hand-dom_pair"/>
</dbReference>
<dbReference type="AlphaFoldDB" id="A0A5C4RXB7"/>
<dbReference type="PANTHER" id="PTHR10827">
    <property type="entry name" value="RETICULOCALBIN"/>
    <property type="match status" value="1"/>
</dbReference>
<dbReference type="Gene3D" id="1.10.238.10">
    <property type="entry name" value="EF-hand"/>
    <property type="match status" value="2"/>
</dbReference>
<dbReference type="Proteomes" id="UP000305760">
    <property type="component" value="Unassembled WGS sequence"/>
</dbReference>
<comment type="caution">
    <text evidence="3">The sequence shown here is derived from an EMBL/GenBank/DDBJ whole genome shotgun (WGS) entry which is preliminary data.</text>
</comment>
<dbReference type="OrthoDB" id="6089795at2"/>
<feature type="domain" description="EF-hand" evidence="2">
    <location>
        <begin position="182"/>
        <end position="217"/>
    </location>
</feature>